<accession>A0ACC0JEK3</accession>
<keyword evidence="2" id="KW-1185">Reference proteome</keyword>
<name>A0ACC0JEK3_CHOFU</name>
<evidence type="ECO:0000313" key="2">
    <source>
        <dbReference type="Proteomes" id="UP001064048"/>
    </source>
</evidence>
<reference evidence="1 2" key="1">
    <citation type="journal article" date="2022" name="Genome Biol. Evol.">
        <title>The Spruce Budworm Genome: Reconstructing the Evolutionary History of Antifreeze Proteins.</title>
        <authorList>
            <person name="Beliveau C."/>
            <person name="Gagne P."/>
            <person name="Picq S."/>
            <person name="Vernygora O."/>
            <person name="Keeling C.I."/>
            <person name="Pinkney K."/>
            <person name="Doucet D."/>
            <person name="Wen F."/>
            <person name="Johnston J.S."/>
            <person name="Maaroufi H."/>
            <person name="Boyle B."/>
            <person name="Laroche J."/>
            <person name="Dewar K."/>
            <person name="Juretic N."/>
            <person name="Blackburn G."/>
            <person name="Nisole A."/>
            <person name="Brunet B."/>
            <person name="Brandao M."/>
            <person name="Lumley L."/>
            <person name="Duan J."/>
            <person name="Quan G."/>
            <person name="Lucarotti C.J."/>
            <person name="Roe A.D."/>
            <person name="Sperling F.A.H."/>
            <person name="Levesque R.C."/>
            <person name="Cusson M."/>
        </authorList>
    </citation>
    <scope>NUCLEOTIDE SEQUENCE [LARGE SCALE GENOMIC DNA]</scope>
    <source>
        <strain evidence="1">Glfc:IPQL:Cfum</strain>
    </source>
</reference>
<gene>
    <name evidence="1" type="ORF">MSG28_006326</name>
</gene>
<comment type="caution">
    <text evidence="1">The sequence shown here is derived from an EMBL/GenBank/DDBJ whole genome shotgun (WGS) entry which is preliminary data.</text>
</comment>
<evidence type="ECO:0000313" key="1">
    <source>
        <dbReference type="EMBL" id="KAI8422512.1"/>
    </source>
</evidence>
<proteinExistence type="predicted"/>
<protein>
    <submittedName>
        <fullName evidence="1">Uncharacterized protein</fullName>
    </submittedName>
</protein>
<sequence>MLFNPSSAIRIMIDEDNKTLWCGNLSEQATEELLYELFLQAGPLEKVRIPKERDGRQKNFAFITYCHEVSVPYAINLFRGTALFHRTLSLQCRGRMALLPPPIRCYGPDPSLDFVSQANVAQQFAEMTDRLQEEHRNVYTPRHTHDLNDKLVQASLQGNWSHRHHPYRSDKNHSRDIRDNHPDSYHNSRNKYGNTNWRDRRNQKKGNYHRRD</sequence>
<dbReference type="Proteomes" id="UP001064048">
    <property type="component" value="Chromosome 10"/>
</dbReference>
<dbReference type="EMBL" id="CM046110">
    <property type="protein sequence ID" value="KAI8422512.1"/>
    <property type="molecule type" value="Genomic_DNA"/>
</dbReference>
<organism evidence="1 2">
    <name type="scientific">Choristoneura fumiferana</name>
    <name type="common">Spruce budworm moth</name>
    <name type="synonym">Archips fumiferana</name>
    <dbReference type="NCBI Taxonomy" id="7141"/>
    <lineage>
        <taxon>Eukaryota</taxon>
        <taxon>Metazoa</taxon>
        <taxon>Ecdysozoa</taxon>
        <taxon>Arthropoda</taxon>
        <taxon>Hexapoda</taxon>
        <taxon>Insecta</taxon>
        <taxon>Pterygota</taxon>
        <taxon>Neoptera</taxon>
        <taxon>Endopterygota</taxon>
        <taxon>Lepidoptera</taxon>
        <taxon>Glossata</taxon>
        <taxon>Ditrysia</taxon>
        <taxon>Tortricoidea</taxon>
        <taxon>Tortricidae</taxon>
        <taxon>Tortricinae</taxon>
        <taxon>Choristoneura</taxon>
    </lineage>
</organism>